<keyword evidence="4" id="KW-1185">Reference proteome</keyword>
<dbReference type="Proteomes" id="UP000247792">
    <property type="component" value="Unassembled WGS sequence"/>
</dbReference>
<dbReference type="SUPFAM" id="SSF52799">
    <property type="entry name" value="(Phosphotyrosine protein) phosphatases II"/>
    <property type="match status" value="1"/>
</dbReference>
<name>A0A318JDL5_9BURK</name>
<dbReference type="GO" id="GO:0016787">
    <property type="term" value="F:hydrolase activity"/>
    <property type="evidence" value="ECO:0007669"/>
    <property type="project" value="UniProtKB-KW"/>
</dbReference>
<evidence type="ECO:0000259" key="2">
    <source>
        <dbReference type="Pfam" id="PF22741"/>
    </source>
</evidence>
<evidence type="ECO:0000313" key="3">
    <source>
        <dbReference type="EMBL" id="PXX44943.1"/>
    </source>
</evidence>
<protein>
    <submittedName>
        <fullName evidence="3">Protein tyrosine phosphatase (PTP) superfamily phosphohydrolase (DUF442 family)</fullName>
    </submittedName>
</protein>
<accession>A0A318JDL5</accession>
<comment type="caution">
    <text evidence="3">The sequence shown here is derived from an EMBL/GenBank/DDBJ whole genome shotgun (WGS) entry which is preliminary data.</text>
</comment>
<keyword evidence="3" id="KW-0378">Hydrolase</keyword>
<dbReference type="Gene3D" id="3.90.190.10">
    <property type="entry name" value="Protein tyrosine phosphatase superfamily"/>
    <property type="match status" value="1"/>
</dbReference>
<feature type="domain" description="DSP-PTPase phosphatase fused to NAD+ Kinase" evidence="2">
    <location>
        <begin position="65"/>
        <end position="167"/>
    </location>
</feature>
<gene>
    <name evidence="3" type="ORF">DFR42_102155</name>
</gene>
<evidence type="ECO:0000313" key="4">
    <source>
        <dbReference type="Proteomes" id="UP000247792"/>
    </source>
</evidence>
<feature type="signal peptide" evidence="1">
    <location>
        <begin position="1"/>
        <end position="45"/>
    </location>
</feature>
<dbReference type="InterPro" id="IPR055214">
    <property type="entry name" value="PTP-NADK"/>
</dbReference>
<dbReference type="OrthoDB" id="7391097at2"/>
<dbReference type="InterPro" id="IPR029021">
    <property type="entry name" value="Prot-tyrosine_phosphatase-like"/>
</dbReference>
<dbReference type="AlphaFoldDB" id="A0A318JDL5"/>
<organism evidence="3 4">
    <name type="scientific">Undibacterium pigrum</name>
    <dbReference type="NCBI Taxonomy" id="401470"/>
    <lineage>
        <taxon>Bacteria</taxon>
        <taxon>Pseudomonadati</taxon>
        <taxon>Pseudomonadota</taxon>
        <taxon>Betaproteobacteria</taxon>
        <taxon>Burkholderiales</taxon>
        <taxon>Oxalobacteraceae</taxon>
        <taxon>Undibacterium</taxon>
    </lineage>
</organism>
<sequence length="205" mass="22350">MGKPVNTLLHRIFTGMSTSLSTYLCTAFLGLSTVLCTGLSTGAYAQNTQNAQNIDAPNVVPITAQLTSSGQPTAKALESLAAQGYEAVIYLAPPHVSDAVREENIIVGRQNMLFVNIPIVFNKPAVSDYETFAAILQSLGNKKVLVHCQVNMRASTMVFLYRVVVGKEDPVLAYEAVSKVWAPSGPWKQLMLDVMQKHKISFEPY</sequence>
<reference evidence="3 4" key="1">
    <citation type="submission" date="2018-05" db="EMBL/GenBank/DDBJ databases">
        <title>Genomic Encyclopedia of Type Strains, Phase IV (KMG-IV): sequencing the most valuable type-strain genomes for metagenomic binning, comparative biology and taxonomic classification.</title>
        <authorList>
            <person name="Goeker M."/>
        </authorList>
    </citation>
    <scope>NUCLEOTIDE SEQUENCE [LARGE SCALE GENOMIC DNA]</scope>
    <source>
        <strain evidence="3 4">DSM 19792</strain>
    </source>
</reference>
<dbReference type="EMBL" id="QJKB01000002">
    <property type="protein sequence ID" value="PXX44943.1"/>
    <property type="molecule type" value="Genomic_DNA"/>
</dbReference>
<keyword evidence="1" id="KW-0732">Signal</keyword>
<dbReference type="Pfam" id="PF22741">
    <property type="entry name" value="PTP-NADK"/>
    <property type="match status" value="1"/>
</dbReference>
<evidence type="ECO:0000256" key="1">
    <source>
        <dbReference type="SAM" id="SignalP"/>
    </source>
</evidence>
<feature type="chain" id="PRO_5016346289" evidence="1">
    <location>
        <begin position="46"/>
        <end position="205"/>
    </location>
</feature>
<dbReference type="CDD" id="cd14503">
    <property type="entry name" value="PTP-bact"/>
    <property type="match status" value="1"/>
</dbReference>
<proteinExistence type="predicted"/>